<evidence type="ECO:0000256" key="3">
    <source>
        <dbReference type="ARBA" id="ARBA00022833"/>
    </source>
</evidence>
<dbReference type="GO" id="GO:0006351">
    <property type="term" value="P:DNA-templated transcription"/>
    <property type="evidence" value="ECO:0007669"/>
    <property type="project" value="InterPro"/>
</dbReference>
<keyword evidence="4" id="KW-0805">Transcription regulation</keyword>
<proteinExistence type="predicted"/>
<keyword evidence="3" id="KW-0862">Zinc</keyword>
<keyword evidence="10" id="KW-1185">Reference proteome</keyword>
<keyword evidence="6" id="KW-0804">Transcription</keyword>
<dbReference type="Pfam" id="PF04082">
    <property type="entry name" value="Fungal_trans"/>
    <property type="match status" value="1"/>
</dbReference>
<dbReference type="GO" id="GO:0045944">
    <property type="term" value="P:positive regulation of transcription by RNA polymerase II"/>
    <property type="evidence" value="ECO:0007669"/>
    <property type="project" value="TreeGrafter"/>
</dbReference>
<evidence type="ECO:0000256" key="6">
    <source>
        <dbReference type="ARBA" id="ARBA00023163"/>
    </source>
</evidence>
<dbReference type="AlphaFoldDB" id="A0A2T2N2U5"/>
<dbReference type="OrthoDB" id="2399539at2759"/>
<accession>A0A2T2N2U5</accession>
<dbReference type="EMBL" id="KZ678153">
    <property type="protein sequence ID" value="PSN59775.1"/>
    <property type="molecule type" value="Genomic_DNA"/>
</dbReference>
<evidence type="ECO:0000256" key="4">
    <source>
        <dbReference type="ARBA" id="ARBA00023015"/>
    </source>
</evidence>
<dbReference type="InterPro" id="IPR007219">
    <property type="entry name" value="XnlR_reg_dom"/>
</dbReference>
<dbReference type="CDD" id="cd12148">
    <property type="entry name" value="fungal_TF_MHR"/>
    <property type="match status" value="1"/>
</dbReference>
<keyword evidence="5" id="KW-0238">DNA-binding</keyword>
<dbReference type="PANTHER" id="PTHR47782:SF12">
    <property type="entry name" value="ZN(II)2CYS6 TRANSCRIPTION FACTOR (EUROFUNG)"/>
    <property type="match status" value="1"/>
</dbReference>
<comment type="subcellular location">
    <subcellularLocation>
        <location evidence="1">Nucleus</location>
    </subcellularLocation>
</comment>
<gene>
    <name evidence="9" type="ORF">BS50DRAFT_507798</name>
</gene>
<name>A0A2T2N2U5_CORCC</name>
<dbReference type="GO" id="GO:0043565">
    <property type="term" value="F:sequence-specific DNA binding"/>
    <property type="evidence" value="ECO:0007669"/>
    <property type="project" value="TreeGrafter"/>
</dbReference>
<dbReference type="GO" id="GO:0008270">
    <property type="term" value="F:zinc ion binding"/>
    <property type="evidence" value="ECO:0007669"/>
    <property type="project" value="InterPro"/>
</dbReference>
<sequence length="445" mass="49986">MENISHSQNSSHTMEMATFYLVMALGAINHDNTIKELKIQAHESSFQHRIASGHSSALLYLKALKQIDLGAQCCTPSISLIRILLLISIYSSYEPISSSQWQLIGLAMRMAIELGLHTPSRASRLPDSEKEQRKSIFWTIYAMEINLAYNLGRPPSLGEEHITTDLPIASSATCFSTHHIKHRQIQGRIISQVYAANKSARNTTETDVVIARLQEELDEWRLSIPNPTKLENATSYPYDFWIRLYHGTSFVLHRSSPLRPDPPPESLERCLRSASAYIDNIYALLRSSNIPISWMLVQGILFAGLTMLTTARMGFRQLASHMGSHCLIVDLPAWIRRCSVCLAIINERWNEDLLSRLDSQFEVIANDTLRIISSSLLSPRVSDTLDVTPFYYQSIANPPSTPANCSPPNILAEDNLADGGDPFDLMLDMMGLDPMETFWDFSSLG</sequence>
<keyword evidence="7" id="KW-0539">Nucleus</keyword>
<evidence type="ECO:0000256" key="5">
    <source>
        <dbReference type="ARBA" id="ARBA00023125"/>
    </source>
</evidence>
<reference evidence="9 10" key="1">
    <citation type="journal article" date="2018" name="Front. Microbiol.">
        <title>Genome-Wide Analysis of Corynespora cassiicola Leaf Fall Disease Putative Effectors.</title>
        <authorList>
            <person name="Lopez D."/>
            <person name="Ribeiro S."/>
            <person name="Label P."/>
            <person name="Fumanal B."/>
            <person name="Venisse J.S."/>
            <person name="Kohler A."/>
            <person name="de Oliveira R.R."/>
            <person name="Labutti K."/>
            <person name="Lipzen A."/>
            <person name="Lail K."/>
            <person name="Bauer D."/>
            <person name="Ohm R.A."/>
            <person name="Barry K.W."/>
            <person name="Spatafora J."/>
            <person name="Grigoriev I.V."/>
            <person name="Martin F.M."/>
            <person name="Pujade-Renaud V."/>
        </authorList>
    </citation>
    <scope>NUCLEOTIDE SEQUENCE [LARGE SCALE GENOMIC DNA]</scope>
    <source>
        <strain evidence="9 10">Philippines</strain>
    </source>
</reference>
<evidence type="ECO:0000256" key="1">
    <source>
        <dbReference type="ARBA" id="ARBA00004123"/>
    </source>
</evidence>
<protein>
    <recommendedName>
        <fullName evidence="8">Xylanolytic transcriptional activator regulatory domain-containing protein</fullName>
    </recommendedName>
</protein>
<evidence type="ECO:0000256" key="7">
    <source>
        <dbReference type="ARBA" id="ARBA00023242"/>
    </source>
</evidence>
<evidence type="ECO:0000313" key="9">
    <source>
        <dbReference type="EMBL" id="PSN59775.1"/>
    </source>
</evidence>
<evidence type="ECO:0000313" key="10">
    <source>
        <dbReference type="Proteomes" id="UP000240883"/>
    </source>
</evidence>
<keyword evidence="2" id="KW-0479">Metal-binding</keyword>
<evidence type="ECO:0000256" key="2">
    <source>
        <dbReference type="ARBA" id="ARBA00022723"/>
    </source>
</evidence>
<organism evidence="9 10">
    <name type="scientific">Corynespora cassiicola Philippines</name>
    <dbReference type="NCBI Taxonomy" id="1448308"/>
    <lineage>
        <taxon>Eukaryota</taxon>
        <taxon>Fungi</taxon>
        <taxon>Dikarya</taxon>
        <taxon>Ascomycota</taxon>
        <taxon>Pezizomycotina</taxon>
        <taxon>Dothideomycetes</taxon>
        <taxon>Pleosporomycetidae</taxon>
        <taxon>Pleosporales</taxon>
        <taxon>Corynesporascaceae</taxon>
        <taxon>Corynespora</taxon>
    </lineage>
</organism>
<dbReference type="Proteomes" id="UP000240883">
    <property type="component" value="Unassembled WGS sequence"/>
</dbReference>
<feature type="domain" description="Xylanolytic transcriptional activator regulatory" evidence="8">
    <location>
        <begin position="100"/>
        <end position="173"/>
    </location>
</feature>
<dbReference type="SMART" id="SM00906">
    <property type="entry name" value="Fungal_trans"/>
    <property type="match status" value="1"/>
</dbReference>
<dbReference type="PANTHER" id="PTHR47782">
    <property type="entry name" value="ZN(II)2CYS6 TRANSCRIPTION FACTOR (EUROFUNG)-RELATED"/>
    <property type="match status" value="1"/>
</dbReference>
<dbReference type="InterPro" id="IPR052202">
    <property type="entry name" value="Yeast_MetPath_Reg"/>
</dbReference>
<evidence type="ECO:0000259" key="8">
    <source>
        <dbReference type="SMART" id="SM00906"/>
    </source>
</evidence>
<dbReference type="GO" id="GO:0000981">
    <property type="term" value="F:DNA-binding transcription factor activity, RNA polymerase II-specific"/>
    <property type="evidence" value="ECO:0007669"/>
    <property type="project" value="TreeGrafter"/>
</dbReference>
<dbReference type="GO" id="GO:0005634">
    <property type="term" value="C:nucleus"/>
    <property type="evidence" value="ECO:0007669"/>
    <property type="project" value="UniProtKB-SubCell"/>
</dbReference>